<feature type="transmembrane region" description="Helical" evidence="9">
    <location>
        <begin position="164"/>
        <end position="189"/>
    </location>
</feature>
<gene>
    <name evidence="9 10" type="primary">cobD</name>
    <name evidence="10" type="ORF">Abiwalacus_00600</name>
</gene>
<evidence type="ECO:0000256" key="2">
    <source>
        <dbReference type="ARBA" id="ARBA00004953"/>
    </source>
</evidence>
<comment type="subcellular location">
    <subcellularLocation>
        <location evidence="1 9">Cell membrane</location>
        <topology evidence="1 9">Multi-pass membrane protein</topology>
    </subcellularLocation>
</comment>
<proteinExistence type="inferred from homology"/>
<reference evidence="10" key="1">
    <citation type="submission" date="2022-06" db="EMBL/GenBank/DDBJ databases">
        <title>Akkermansia biwalacus sp. nov., an anaerobic mucin-degrading bacterium isolated from human intestine.</title>
        <authorList>
            <person name="Kobayashi Y."/>
            <person name="Inoue S."/>
            <person name="Kawahara T."/>
            <person name="Kohda N."/>
        </authorList>
    </citation>
    <scope>NUCLEOTIDE SEQUENCE</scope>
    <source>
        <strain evidence="10">WON2089</strain>
    </source>
</reference>
<evidence type="ECO:0000256" key="5">
    <source>
        <dbReference type="ARBA" id="ARBA00022573"/>
    </source>
</evidence>
<sequence length="333" mass="35702">MIPCLLLLPAALLLDILFGDPPNRRHPVCLIGWCARRLEPAARRLWGGSFKAGMLAALGVCAAAECGLFLLFLPFFTLSSLTASPWLPWIPAVLAVYICMAPRGLAEHAARVASALRRENGEEARQAVSMIVGRDTERLDSRGVARAAIESVAENLMDGVFSTLFWAAAGCLIGGALGAAAAALVHRVFNILDAMWGKKNEQYRHFGTFAARTDDTLNFIPARLILSCISLAALFLPGASSRHALTVGWTFRRAHASPNSAWSEAAFAGALGLRIGGPVSYKGMPADYPWIGSGRKEATAGDLDRAIRLMWLTTAIGTLLFSLILALPHLQPS</sequence>
<evidence type="ECO:0000256" key="1">
    <source>
        <dbReference type="ARBA" id="ARBA00004651"/>
    </source>
</evidence>
<evidence type="ECO:0000256" key="3">
    <source>
        <dbReference type="ARBA" id="ARBA00006263"/>
    </source>
</evidence>
<evidence type="ECO:0000256" key="6">
    <source>
        <dbReference type="ARBA" id="ARBA00022692"/>
    </source>
</evidence>
<feature type="transmembrane region" description="Helical" evidence="9">
    <location>
        <begin position="309"/>
        <end position="330"/>
    </location>
</feature>
<comment type="similarity">
    <text evidence="3 9">Belongs to the CobD/CbiB family.</text>
</comment>
<evidence type="ECO:0000313" key="10">
    <source>
        <dbReference type="EMBL" id="BDL42486.1"/>
    </source>
</evidence>
<comment type="pathway">
    <text evidence="2 9">Cofactor biosynthesis; adenosylcobalamin biosynthesis.</text>
</comment>
<keyword evidence="6 9" id="KW-0812">Transmembrane</keyword>
<keyword evidence="4 9" id="KW-1003">Cell membrane</keyword>
<evidence type="ECO:0000256" key="4">
    <source>
        <dbReference type="ARBA" id="ARBA00022475"/>
    </source>
</evidence>
<evidence type="ECO:0000313" key="11">
    <source>
        <dbReference type="Proteomes" id="UP001062263"/>
    </source>
</evidence>
<comment type="function">
    <text evidence="9">Converts cobyric acid to cobinamide by the addition of aminopropanol on the F carboxylic group.</text>
</comment>
<keyword evidence="5 9" id="KW-0169">Cobalamin biosynthesis</keyword>
<dbReference type="Pfam" id="PF03186">
    <property type="entry name" value="CobD_Cbib"/>
    <property type="match status" value="1"/>
</dbReference>
<evidence type="ECO:0000256" key="9">
    <source>
        <dbReference type="HAMAP-Rule" id="MF_00024"/>
    </source>
</evidence>
<protein>
    <recommendedName>
        <fullName evidence="9">Cobalamin biosynthesis protein CobD</fullName>
    </recommendedName>
</protein>
<keyword evidence="8 9" id="KW-0472">Membrane</keyword>
<keyword evidence="7 9" id="KW-1133">Transmembrane helix</keyword>
<organism evidence="10 11">
    <name type="scientific">Akkermansia biwaensis</name>
    <dbReference type="NCBI Taxonomy" id="2946555"/>
    <lineage>
        <taxon>Bacteria</taxon>
        <taxon>Pseudomonadati</taxon>
        <taxon>Verrucomicrobiota</taxon>
        <taxon>Verrucomicrobiia</taxon>
        <taxon>Verrucomicrobiales</taxon>
        <taxon>Akkermansiaceae</taxon>
        <taxon>Akkermansia</taxon>
    </lineage>
</organism>
<dbReference type="InterPro" id="IPR004485">
    <property type="entry name" value="Cobalamin_biosynth_CobD/CbiB"/>
</dbReference>
<dbReference type="EMBL" id="AP025943">
    <property type="protein sequence ID" value="BDL42486.1"/>
    <property type="molecule type" value="Genomic_DNA"/>
</dbReference>
<keyword evidence="11" id="KW-1185">Reference proteome</keyword>
<evidence type="ECO:0000256" key="7">
    <source>
        <dbReference type="ARBA" id="ARBA00022989"/>
    </source>
</evidence>
<dbReference type="RefSeq" id="WP_215435812.1">
    <property type="nucleotide sequence ID" value="NZ_AP025943.1"/>
</dbReference>
<accession>A0ABM7ZCR2</accession>
<comment type="caution">
    <text evidence="9">Lacks conserved residue(s) required for the propagation of feature annotation.</text>
</comment>
<feature type="transmembrane region" description="Helical" evidence="9">
    <location>
        <begin position="86"/>
        <end position="106"/>
    </location>
</feature>
<dbReference type="NCBIfam" id="TIGR00380">
    <property type="entry name" value="cobal_cbiB"/>
    <property type="match status" value="1"/>
</dbReference>
<evidence type="ECO:0000256" key="8">
    <source>
        <dbReference type="ARBA" id="ARBA00023136"/>
    </source>
</evidence>
<dbReference type="HAMAP" id="MF_00024">
    <property type="entry name" value="CobD_CbiB"/>
    <property type="match status" value="1"/>
</dbReference>
<dbReference type="PANTHER" id="PTHR34308:SF1">
    <property type="entry name" value="COBALAMIN BIOSYNTHESIS PROTEIN CBIB"/>
    <property type="match status" value="1"/>
</dbReference>
<dbReference type="Proteomes" id="UP001062263">
    <property type="component" value="Chromosome"/>
</dbReference>
<dbReference type="PANTHER" id="PTHR34308">
    <property type="entry name" value="COBALAMIN BIOSYNTHESIS PROTEIN CBIB"/>
    <property type="match status" value="1"/>
</dbReference>
<name>A0ABM7ZCR2_9BACT</name>
<feature type="transmembrane region" description="Helical" evidence="9">
    <location>
        <begin position="52"/>
        <end position="74"/>
    </location>
</feature>